<gene>
    <name evidence="14" type="ORF">M0812_08494</name>
</gene>
<feature type="domain" description="UvrD-like helicase C-terminal" evidence="13">
    <location>
        <begin position="310"/>
        <end position="740"/>
    </location>
</feature>
<reference evidence="14" key="1">
    <citation type="submission" date="2022-08" db="EMBL/GenBank/DDBJ databases">
        <title>Novel sulphate-reducing endosymbionts in the free-living metamonad Anaeramoeba.</title>
        <authorList>
            <person name="Jerlstrom-Hultqvist J."/>
            <person name="Cepicka I."/>
            <person name="Gallot-Lavallee L."/>
            <person name="Salas-Leiva D."/>
            <person name="Curtis B.A."/>
            <person name="Zahonova K."/>
            <person name="Pipaliya S."/>
            <person name="Dacks J."/>
            <person name="Roger A.J."/>
        </authorList>
    </citation>
    <scope>NUCLEOTIDE SEQUENCE</scope>
    <source>
        <strain evidence="14">Busselton2</strain>
    </source>
</reference>
<keyword evidence="2 10" id="KW-0547">Nucleotide-binding</keyword>
<dbReference type="Pfam" id="PF00580">
    <property type="entry name" value="UvrD-helicase"/>
    <property type="match status" value="1"/>
</dbReference>
<feature type="region of interest" description="Disordered" evidence="11">
    <location>
        <begin position="764"/>
        <end position="786"/>
    </location>
</feature>
<dbReference type="InterPro" id="IPR000212">
    <property type="entry name" value="DNA_helicase_UvrD/REP"/>
</dbReference>
<evidence type="ECO:0000256" key="3">
    <source>
        <dbReference type="ARBA" id="ARBA00022801"/>
    </source>
</evidence>
<dbReference type="Gene3D" id="1.10.486.10">
    <property type="entry name" value="PCRA, domain 4"/>
    <property type="match status" value="1"/>
</dbReference>
<evidence type="ECO:0000256" key="6">
    <source>
        <dbReference type="ARBA" id="ARBA00023235"/>
    </source>
</evidence>
<dbReference type="PROSITE" id="PS51198">
    <property type="entry name" value="UVRD_HELICASE_ATP_BIND"/>
    <property type="match status" value="1"/>
</dbReference>
<comment type="catalytic activity">
    <reaction evidence="9">
        <text>ATP + H2O = ADP + phosphate + H(+)</text>
        <dbReference type="Rhea" id="RHEA:13065"/>
        <dbReference type="ChEBI" id="CHEBI:15377"/>
        <dbReference type="ChEBI" id="CHEBI:15378"/>
        <dbReference type="ChEBI" id="CHEBI:30616"/>
        <dbReference type="ChEBI" id="CHEBI:43474"/>
        <dbReference type="ChEBI" id="CHEBI:456216"/>
        <dbReference type="EC" id="5.6.2.4"/>
    </reaction>
</comment>
<evidence type="ECO:0000313" key="14">
    <source>
        <dbReference type="EMBL" id="KAJ3445959.1"/>
    </source>
</evidence>
<comment type="similarity">
    <text evidence="1">Belongs to the helicase family. UvrD subfamily.</text>
</comment>
<evidence type="ECO:0000256" key="2">
    <source>
        <dbReference type="ARBA" id="ARBA00022741"/>
    </source>
</evidence>
<evidence type="ECO:0000256" key="9">
    <source>
        <dbReference type="ARBA" id="ARBA00048988"/>
    </source>
</evidence>
<keyword evidence="5 10" id="KW-0067">ATP-binding</keyword>
<dbReference type="GO" id="GO:0003677">
    <property type="term" value="F:DNA binding"/>
    <property type="evidence" value="ECO:0007669"/>
    <property type="project" value="InterPro"/>
</dbReference>
<dbReference type="Gene3D" id="3.40.50.300">
    <property type="entry name" value="P-loop containing nucleotide triphosphate hydrolases"/>
    <property type="match status" value="3"/>
</dbReference>
<organism evidence="14 15">
    <name type="scientific">Anaeramoeba flamelloides</name>
    <dbReference type="NCBI Taxonomy" id="1746091"/>
    <lineage>
        <taxon>Eukaryota</taxon>
        <taxon>Metamonada</taxon>
        <taxon>Anaeramoebidae</taxon>
        <taxon>Anaeramoeba</taxon>
    </lineage>
</organism>
<evidence type="ECO:0000256" key="8">
    <source>
        <dbReference type="ARBA" id="ARBA00034808"/>
    </source>
</evidence>
<evidence type="ECO:0000256" key="11">
    <source>
        <dbReference type="SAM" id="MobiDB-lite"/>
    </source>
</evidence>
<dbReference type="InterPro" id="IPR027417">
    <property type="entry name" value="P-loop_NTPase"/>
</dbReference>
<evidence type="ECO:0000256" key="5">
    <source>
        <dbReference type="ARBA" id="ARBA00022840"/>
    </source>
</evidence>
<name>A0AAV8A192_9EUKA</name>
<feature type="binding site" evidence="10">
    <location>
        <begin position="2"/>
        <end position="9"/>
    </location>
    <ligand>
        <name>ATP</name>
        <dbReference type="ChEBI" id="CHEBI:30616"/>
    </ligand>
</feature>
<dbReference type="InterPro" id="IPR013986">
    <property type="entry name" value="DExx_box_DNA_helicase_dom_sf"/>
</dbReference>
<protein>
    <recommendedName>
        <fullName evidence="8">DNA 3'-5' helicase</fullName>
        <ecNumber evidence="8">5.6.2.4</ecNumber>
    </recommendedName>
</protein>
<dbReference type="SUPFAM" id="SSF52540">
    <property type="entry name" value="P-loop containing nucleoside triphosphate hydrolases"/>
    <property type="match status" value="1"/>
</dbReference>
<dbReference type="InterPro" id="IPR014017">
    <property type="entry name" value="DNA_helicase_UvrD-like_C"/>
</dbReference>
<accession>A0AAV8A192</accession>
<comment type="caution">
    <text evidence="14">The sequence shown here is derived from an EMBL/GenBank/DDBJ whole genome shotgun (WGS) entry which is preliminary data.</text>
</comment>
<evidence type="ECO:0000256" key="4">
    <source>
        <dbReference type="ARBA" id="ARBA00022806"/>
    </source>
</evidence>
<dbReference type="AlphaFoldDB" id="A0AAV8A192"/>
<dbReference type="InterPro" id="IPR014016">
    <property type="entry name" value="UvrD-like_ATP-bd"/>
</dbReference>
<dbReference type="GO" id="GO:0005524">
    <property type="term" value="F:ATP binding"/>
    <property type="evidence" value="ECO:0007669"/>
    <property type="project" value="UniProtKB-UniRule"/>
</dbReference>
<dbReference type="PROSITE" id="PS51217">
    <property type="entry name" value="UVRD_HELICASE_CTER"/>
    <property type="match status" value="1"/>
</dbReference>
<evidence type="ECO:0000256" key="1">
    <source>
        <dbReference type="ARBA" id="ARBA00009922"/>
    </source>
</evidence>
<evidence type="ECO:0000259" key="12">
    <source>
        <dbReference type="PROSITE" id="PS51198"/>
    </source>
</evidence>
<feature type="domain" description="UvrD-like helicase ATP-binding" evidence="12">
    <location>
        <begin position="1"/>
        <end position="290"/>
    </location>
</feature>
<dbReference type="EC" id="5.6.2.4" evidence="8"/>
<sequence length="1055" mass="124057">MGQKGCGKTRVLISRVVYLLDNGVEGSKFLFLTSTTEQATIVADAIKHMALDKKQSRFITVTTFPKLCLRIIKENQKLNTFKNGSKRMTPLKYHELVKHILKDWMELKERRSEGINKKQQMVSKLRRMLQNKSSDQESASNIQKISKMKMKEMVNFIRWAKSHQFASNKFVDEYEHILLTYTNKLRETFLIDWNDIYLSVVQMFQMYQQVLSHYRNQFGIILVDDYQDLNSLQVSIITFLSQNSGMITVAGNLNESIRSKHGSDFTHFKNFQTDFLNSTSIQLDQNNLNSFFSPRSTRLLFYSSQCLLNPELSNSQPELILNNNNNNNNNNNIMNEKICYMNPENGRHEAIEIVKNIQNLVKGYNYNKRNYSEFAVLFRIRKISLYVELELAKAKIFFKWTSGSGLPFFGRPEIKHIFAYLSLITNTANDWQVLNIINVPNRYISKQTIDNIKAISEKEKISCIQVINKLTDWYERKMETVQQINEQNKKNIEIIELKNQKKRKKDQDLIDNETERKLLDNFFGNNNNNNNNNEKKKSNINIKTFLNSNNSQSNQNISKIQQYCKQVGAHQLLAISKFWSTIKKLKKFSVQLRKPYEVIKNIIEEIKYFEKTPIIANDHNHQKKKSYSSTKVNSSTILKQNKRFFFSRTSWDENVTTEIEEDWVDSYSKKDALIALMEEAKLLQEQYIKSINKNPDPLFLLKIFNQFIHQGIRYSNVFYRFQQNPSNNYVTLSTIHRSKGLEFPIVYLVSFNEGIMPLSMQAYHKKNKSNPRKRRRNKANSGDQYNGIDTKEELRIAYVAFTRAKSKLILSIIKYEKTGELLYPSRYLNNLPQQFLERLHIEKPPKNISSLQYFQQLEFVDPILQDQNNEIRDDKAKTEINKKSSLSNFVNDFDYDFDNYKQDQRNLDEKIIQNKNKNQLLMHSKLPLSNNQQKQPVIYLDQNNQNRFQIPNKAQQNISNKATPTTISNSPLIKYPTINHLPNNNQITNQYKHPQQQFNLTPTKNTQSMQQFHHFSKKGNNIGINQNLSPKRKLIYHPFSQMQNFSSSILRKKEN</sequence>
<evidence type="ECO:0000313" key="15">
    <source>
        <dbReference type="Proteomes" id="UP001146793"/>
    </source>
</evidence>
<dbReference type="PANTHER" id="PTHR11070">
    <property type="entry name" value="UVRD / RECB / PCRA DNA HELICASE FAMILY MEMBER"/>
    <property type="match status" value="1"/>
</dbReference>
<keyword evidence="4 10" id="KW-0347">Helicase</keyword>
<dbReference type="EMBL" id="JANTQA010000021">
    <property type="protein sequence ID" value="KAJ3445959.1"/>
    <property type="molecule type" value="Genomic_DNA"/>
</dbReference>
<keyword evidence="6" id="KW-0413">Isomerase</keyword>
<keyword evidence="3 10" id="KW-0378">Hydrolase</keyword>
<evidence type="ECO:0000256" key="10">
    <source>
        <dbReference type="PROSITE-ProRule" id="PRU00560"/>
    </source>
</evidence>
<proteinExistence type="inferred from homology"/>
<dbReference type="Proteomes" id="UP001146793">
    <property type="component" value="Unassembled WGS sequence"/>
</dbReference>
<dbReference type="GO" id="GO:0043138">
    <property type="term" value="F:3'-5' DNA helicase activity"/>
    <property type="evidence" value="ECO:0007669"/>
    <property type="project" value="UniProtKB-EC"/>
</dbReference>
<feature type="compositionally biased region" description="Basic residues" evidence="11">
    <location>
        <begin position="764"/>
        <end position="778"/>
    </location>
</feature>
<comment type="catalytic activity">
    <reaction evidence="7">
        <text>Couples ATP hydrolysis with the unwinding of duplex DNA by translocating in the 3'-5' direction.</text>
        <dbReference type="EC" id="5.6.2.4"/>
    </reaction>
</comment>
<dbReference type="Pfam" id="PF13361">
    <property type="entry name" value="UvrD_C"/>
    <property type="match status" value="1"/>
</dbReference>
<evidence type="ECO:0000256" key="7">
    <source>
        <dbReference type="ARBA" id="ARBA00034617"/>
    </source>
</evidence>
<evidence type="ECO:0000259" key="13">
    <source>
        <dbReference type="PROSITE" id="PS51217"/>
    </source>
</evidence>
<dbReference type="Gene3D" id="1.10.10.160">
    <property type="match status" value="1"/>
</dbReference>
<dbReference type="GO" id="GO:0016787">
    <property type="term" value="F:hydrolase activity"/>
    <property type="evidence" value="ECO:0007669"/>
    <property type="project" value="UniProtKB-UniRule"/>
</dbReference>